<keyword evidence="1" id="KW-0808">Transferase</keyword>
<dbReference type="InterPro" id="IPR029044">
    <property type="entry name" value="Nucleotide-diphossugar_trans"/>
</dbReference>
<dbReference type="Pfam" id="PF02348">
    <property type="entry name" value="CTP_transf_3"/>
    <property type="match status" value="1"/>
</dbReference>
<dbReference type="InterPro" id="IPR050793">
    <property type="entry name" value="CMP-NeuNAc_synthase"/>
</dbReference>
<dbReference type="RefSeq" id="WP_132220679.1">
    <property type="nucleotide sequence ID" value="NZ_SMGO01000001.1"/>
</dbReference>
<keyword evidence="1" id="KW-0548">Nucleotidyltransferase</keyword>
<accession>A0A4R1LZY6</accession>
<dbReference type="SUPFAM" id="SSF53448">
    <property type="entry name" value="Nucleotide-diphospho-sugar transferases"/>
    <property type="match status" value="1"/>
</dbReference>
<proteinExistence type="predicted"/>
<dbReference type="EMBL" id="SMGO01000001">
    <property type="protein sequence ID" value="TCK84915.1"/>
    <property type="molecule type" value="Genomic_DNA"/>
</dbReference>
<name>A0A4R1LZY6_9SPHI</name>
<dbReference type="Proteomes" id="UP000294616">
    <property type="component" value="Unassembled WGS sequence"/>
</dbReference>
<protein>
    <submittedName>
        <fullName evidence="1">N-acylneuraminate cytidylyltransferase</fullName>
    </submittedName>
</protein>
<evidence type="ECO:0000313" key="2">
    <source>
        <dbReference type="Proteomes" id="UP000294616"/>
    </source>
</evidence>
<dbReference type="InterPro" id="IPR003329">
    <property type="entry name" value="Cytidylyl_trans"/>
</dbReference>
<dbReference type="InterPro" id="IPR020039">
    <property type="entry name" value="PseF"/>
</dbReference>
<dbReference type="Gene3D" id="3.90.550.10">
    <property type="entry name" value="Spore Coat Polysaccharide Biosynthesis Protein SpsA, Chain A"/>
    <property type="match status" value="1"/>
</dbReference>
<evidence type="ECO:0000313" key="1">
    <source>
        <dbReference type="EMBL" id="TCK84915.1"/>
    </source>
</evidence>
<dbReference type="NCBIfam" id="TIGR03584">
    <property type="entry name" value="PseF"/>
    <property type="match status" value="1"/>
</dbReference>
<dbReference type="OrthoDB" id="9805604at2"/>
<gene>
    <name evidence="1" type="ORF">C8N28_0211</name>
</gene>
<keyword evidence="2" id="KW-1185">Reference proteome</keyword>
<reference evidence="1 2" key="1">
    <citation type="submission" date="2019-03" db="EMBL/GenBank/DDBJ databases">
        <title>Genomic Encyclopedia of Archaeal and Bacterial Type Strains, Phase II (KMG-II): from individual species to whole genera.</title>
        <authorList>
            <person name="Goeker M."/>
        </authorList>
    </citation>
    <scope>NUCLEOTIDE SEQUENCE [LARGE SCALE GENOMIC DNA]</scope>
    <source>
        <strain evidence="1 2">DSM 22554</strain>
    </source>
</reference>
<dbReference type="AlphaFoldDB" id="A0A4R1LZY6"/>
<sequence length="238" mass="27664">MLPDKTKNLAIIPARGGSKRIPEKNIKLFFGKPIIAYSIEAALASDLFDEVMVSTDNLEIAAIAQKYGAKVPFIRSFRNSDDNAGLNDVFFEVLNYYQDQGMHFTNFCGILSTAPFIEKEYLQESFSLLNEMTHAVIPVVKYDFPIERYLMIEDEILKVGDRDNYGKRSQDLPERFHDAGQFYWANCESFLLNKGFFKLMPKAYRLNRNVFQDIDTLDDWERIEMIYQFLNMKKKPSL</sequence>
<dbReference type="GO" id="GO:0008781">
    <property type="term" value="F:N-acylneuraminate cytidylyltransferase activity"/>
    <property type="evidence" value="ECO:0007669"/>
    <property type="project" value="TreeGrafter"/>
</dbReference>
<dbReference type="CDD" id="cd02513">
    <property type="entry name" value="CMP-NeuAc_Synthase"/>
    <property type="match status" value="1"/>
</dbReference>
<comment type="caution">
    <text evidence="1">The sequence shown here is derived from an EMBL/GenBank/DDBJ whole genome shotgun (WGS) entry which is preliminary data.</text>
</comment>
<dbReference type="PANTHER" id="PTHR21485">
    <property type="entry name" value="HAD SUPERFAMILY MEMBERS CMAS AND KDSC"/>
    <property type="match status" value="1"/>
</dbReference>
<dbReference type="PANTHER" id="PTHR21485:SF6">
    <property type="entry name" value="N-ACYLNEURAMINATE CYTIDYLYLTRANSFERASE-RELATED"/>
    <property type="match status" value="1"/>
</dbReference>
<organism evidence="1 2">
    <name type="scientific">Albibacterium bauzanense</name>
    <dbReference type="NCBI Taxonomy" id="653929"/>
    <lineage>
        <taxon>Bacteria</taxon>
        <taxon>Pseudomonadati</taxon>
        <taxon>Bacteroidota</taxon>
        <taxon>Sphingobacteriia</taxon>
        <taxon>Sphingobacteriales</taxon>
        <taxon>Sphingobacteriaceae</taxon>
        <taxon>Albibacterium</taxon>
    </lineage>
</organism>